<evidence type="ECO:0000313" key="4">
    <source>
        <dbReference type="Proteomes" id="UP000499080"/>
    </source>
</evidence>
<organism evidence="3 4">
    <name type="scientific">Araneus ventricosus</name>
    <name type="common">Orbweaver spider</name>
    <name type="synonym">Epeira ventricosa</name>
    <dbReference type="NCBI Taxonomy" id="182803"/>
    <lineage>
        <taxon>Eukaryota</taxon>
        <taxon>Metazoa</taxon>
        <taxon>Ecdysozoa</taxon>
        <taxon>Arthropoda</taxon>
        <taxon>Chelicerata</taxon>
        <taxon>Arachnida</taxon>
        <taxon>Araneae</taxon>
        <taxon>Araneomorphae</taxon>
        <taxon>Entelegynae</taxon>
        <taxon>Araneoidea</taxon>
        <taxon>Araneidae</taxon>
        <taxon>Araneus</taxon>
    </lineage>
</organism>
<sequence>SFYEVCNMSLAFLVNLGLWCIGFYSRDLLKNLYEIIDCQLLLCESIVAISITDITIINFQMRLARLTTFHERLEQFLMLFSDYL</sequence>
<evidence type="ECO:0008006" key="5">
    <source>
        <dbReference type="Google" id="ProtNLM"/>
    </source>
</evidence>
<proteinExistence type="predicted"/>
<evidence type="ECO:0000313" key="3">
    <source>
        <dbReference type="EMBL" id="GBL93379.1"/>
    </source>
</evidence>
<gene>
    <name evidence="2" type="ORF">AVEN_169718_1</name>
    <name evidence="3" type="ORF">AVEN_202786_1</name>
    <name evidence="1" type="ORF">AVEN_236562_1</name>
</gene>
<comment type="caution">
    <text evidence="3">The sequence shown here is derived from an EMBL/GenBank/DDBJ whole genome shotgun (WGS) entry which is preliminary data.</text>
</comment>
<reference evidence="3 4" key="1">
    <citation type="journal article" date="2019" name="Sci. Rep.">
        <title>Orb-weaving spider Araneus ventricosus genome elucidates the spidroin gene catalogue.</title>
        <authorList>
            <person name="Kono N."/>
            <person name="Nakamura H."/>
            <person name="Ohtoshi R."/>
            <person name="Moran D.A.P."/>
            <person name="Shinohara A."/>
            <person name="Yoshida Y."/>
            <person name="Fujiwara M."/>
            <person name="Mori M."/>
            <person name="Tomita M."/>
            <person name="Arakawa K."/>
        </authorList>
    </citation>
    <scope>NUCLEOTIDE SEQUENCE [LARGE SCALE GENOMIC DNA]</scope>
</reference>
<dbReference type="EMBL" id="BGPR01236119">
    <property type="protein sequence ID" value="GBL93335.1"/>
    <property type="molecule type" value="Genomic_DNA"/>
</dbReference>
<name>A0A4Y2BP45_ARAVE</name>
<evidence type="ECO:0000313" key="2">
    <source>
        <dbReference type="EMBL" id="GBL93335.1"/>
    </source>
</evidence>
<keyword evidence="4" id="KW-1185">Reference proteome</keyword>
<evidence type="ECO:0000313" key="1">
    <source>
        <dbReference type="EMBL" id="GBL93189.1"/>
    </source>
</evidence>
<accession>A0A4Y2BP45</accession>
<feature type="non-terminal residue" evidence="3">
    <location>
        <position position="1"/>
    </location>
</feature>
<protein>
    <recommendedName>
        <fullName evidence="5">Gustatory receptor</fullName>
    </recommendedName>
</protein>
<dbReference type="AlphaFoldDB" id="A0A4Y2BP45"/>
<dbReference type="EMBL" id="BGPR01236129">
    <property type="protein sequence ID" value="GBL93379.1"/>
    <property type="molecule type" value="Genomic_DNA"/>
</dbReference>
<dbReference type="EMBL" id="BGPR01236077">
    <property type="protein sequence ID" value="GBL93189.1"/>
    <property type="molecule type" value="Genomic_DNA"/>
</dbReference>
<dbReference type="Proteomes" id="UP000499080">
    <property type="component" value="Unassembled WGS sequence"/>
</dbReference>